<proteinExistence type="predicted"/>
<dbReference type="Proteomes" id="UP001279410">
    <property type="component" value="Unassembled WGS sequence"/>
</dbReference>
<gene>
    <name evidence="1" type="ORF">AKAME5_000570200</name>
</gene>
<keyword evidence="2" id="KW-1185">Reference proteome</keyword>
<comment type="caution">
    <text evidence="1">The sequence shown here is derived from an EMBL/GenBank/DDBJ whole genome shotgun (WGS) entry which is preliminary data.</text>
</comment>
<sequence length="112" mass="12929">MSPLLETHTAQWGPRIKCETCRVELGDVCRTAWRQDDPNHCCCSVARGSSRLQKWVPPLTDREEESDRDMMMLVLAVSGSCSFLQWKDLRLSQECLQETLCYAEWVYLCPLS</sequence>
<evidence type="ECO:0000313" key="2">
    <source>
        <dbReference type="Proteomes" id="UP001279410"/>
    </source>
</evidence>
<evidence type="ECO:0000313" key="1">
    <source>
        <dbReference type="EMBL" id="GLD52869.1"/>
    </source>
</evidence>
<name>A0AAD3MFB5_LATJO</name>
<reference evidence="1" key="1">
    <citation type="submission" date="2022-08" db="EMBL/GenBank/DDBJ databases">
        <title>Genome sequencing of akame (Lates japonicus).</title>
        <authorList>
            <person name="Hashiguchi Y."/>
            <person name="Takahashi H."/>
        </authorList>
    </citation>
    <scope>NUCLEOTIDE SEQUENCE</scope>
    <source>
        <strain evidence="1">Kochi</strain>
    </source>
</reference>
<organism evidence="1 2">
    <name type="scientific">Lates japonicus</name>
    <name type="common">Japanese lates</name>
    <dbReference type="NCBI Taxonomy" id="270547"/>
    <lineage>
        <taxon>Eukaryota</taxon>
        <taxon>Metazoa</taxon>
        <taxon>Chordata</taxon>
        <taxon>Craniata</taxon>
        <taxon>Vertebrata</taxon>
        <taxon>Euteleostomi</taxon>
        <taxon>Actinopterygii</taxon>
        <taxon>Neopterygii</taxon>
        <taxon>Teleostei</taxon>
        <taxon>Neoteleostei</taxon>
        <taxon>Acanthomorphata</taxon>
        <taxon>Carangaria</taxon>
        <taxon>Carangaria incertae sedis</taxon>
        <taxon>Centropomidae</taxon>
        <taxon>Lates</taxon>
    </lineage>
</organism>
<accession>A0AAD3MFB5</accession>
<dbReference type="EMBL" id="BRZM01000015">
    <property type="protein sequence ID" value="GLD52869.1"/>
    <property type="molecule type" value="Genomic_DNA"/>
</dbReference>
<dbReference type="AlphaFoldDB" id="A0AAD3MFB5"/>
<protein>
    <submittedName>
        <fullName evidence="1">AP-1 complex subunit sigma-3</fullName>
    </submittedName>
</protein>